<evidence type="ECO:0000313" key="2">
    <source>
        <dbReference type="Proteomes" id="UP000530060"/>
    </source>
</evidence>
<protein>
    <recommendedName>
        <fullName evidence="3">CarboxypepD_reg-like domain-containing protein</fullName>
    </recommendedName>
</protein>
<organism evidence="1 2">
    <name type="scientific">Flavobacterium salmonis</name>
    <dbReference type="NCBI Taxonomy" id="2654844"/>
    <lineage>
        <taxon>Bacteria</taxon>
        <taxon>Pseudomonadati</taxon>
        <taxon>Bacteroidota</taxon>
        <taxon>Flavobacteriia</taxon>
        <taxon>Flavobacteriales</taxon>
        <taxon>Flavobacteriaceae</taxon>
        <taxon>Flavobacterium</taxon>
    </lineage>
</organism>
<sequence>MFFSINYFSLRMPKRSSVLEVQVTKNYLIKIVSVNMSVKYNSNHLNILLLAFLFMTVNFYSQETTYKEIENYAFEYREIRGEVTDEVKFPIPDVVVFVKGNQDYVMTDKEGKFSIKIPLEKFKEKVFLRFEVLTLKPKEIEIRANTKYLKAQLNNNPEKSRQKWTWECNIEKPDITDLIFKTLDFIIANQKKKKKT</sequence>
<proteinExistence type="predicted"/>
<gene>
    <name evidence="1" type="ORF">FLAT13_05037</name>
</gene>
<keyword evidence="2" id="KW-1185">Reference proteome</keyword>
<comment type="caution">
    <text evidence="1">The sequence shown here is derived from an EMBL/GenBank/DDBJ whole genome shotgun (WGS) entry which is preliminary data.</text>
</comment>
<dbReference type="Pfam" id="PF13715">
    <property type="entry name" value="CarbopepD_reg_2"/>
    <property type="match status" value="1"/>
</dbReference>
<dbReference type="InterPro" id="IPR008969">
    <property type="entry name" value="CarboxyPept-like_regulatory"/>
</dbReference>
<dbReference type="SUPFAM" id="SSF49464">
    <property type="entry name" value="Carboxypeptidase regulatory domain-like"/>
    <property type="match status" value="1"/>
</dbReference>
<evidence type="ECO:0008006" key="3">
    <source>
        <dbReference type="Google" id="ProtNLM"/>
    </source>
</evidence>
<reference evidence="1 2" key="1">
    <citation type="submission" date="2020-06" db="EMBL/GenBank/DDBJ databases">
        <authorList>
            <person name="Criscuolo A."/>
        </authorList>
    </citation>
    <scope>NUCLEOTIDE SEQUENCE [LARGE SCALE GENOMIC DNA]</scope>
    <source>
        <strain evidence="2">CIP 111411</strain>
    </source>
</reference>
<dbReference type="Gene3D" id="2.60.40.1120">
    <property type="entry name" value="Carboxypeptidase-like, regulatory domain"/>
    <property type="match status" value="1"/>
</dbReference>
<accession>A0A6V6ZCU5</accession>
<name>A0A6V6ZCU5_9FLAO</name>
<dbReference type="EMBL" id="CAIJDP010000090">
    <property type="protein sequence ID" value="CAD0009621.1"/>
    <property type="molecule type" value="Genomic_DNA"/>
</dbReference>
<dbReference type="Proteomes" id="UP000530060">
    <property type="component" value="Unassembled WGS sequence"/>
</dbReference>
<evidence type="ECO:0000313" key="1">
    <source>
        <dbReference type="EMBL" id="CAD0009621.1"/>
    </source>
</evidence>
<dbReference type="AlphaFoldDB" id="A0A6V6ZCU5"/>